<dbReference type="InterPro" id="IPR002347">
    <property type="entry name" value="SDR_fam"/>
</dbReference>
<evidence type="ECO:0000313" key="4">
    <source>
        <dbReference type="EMBL" id="KAF2456120.1"/>
    </source>
</evidence>
<dbReference type="Proteomes" id="UP000799766">
    <property type="component" value="Unassembled WGS sequence"/>
</dbReference>
<dbReference type="InterPro" id="IPR020904">
    <property type="entry name" value="Sc_DH/Rdtase_CS"/>
</dbReference>
<dbReference type="SUPFAM" id="SSF51735">
    <property type="entry name" value="NAD(P)-binding Rossmann-fold domains"/>
    <property type="match status" value="1"/>
</dbReference>
<dbReference type="AlphaFoldDB" id="A0A6A6NWH9"/>
<dbReference type="FunFam" id="3.40.50.720:FF:000084">
    <property type="entry name" value="Short-chain dehydrogenase reductase"/>
    <property type="match status" value="1"/>
</dbReference>
<dbReference type="InterPro" id="IPR036291">
    <property type="entry name" value="NAD(P)-bd_dom_sf"/>
</dbReference>
<dbReference type="GO" id="GO:0006633">
    <property type="term" value="P:fatty acid biosynthetic process"/>
    <property type="evidence" value="ECO:0007669"/>
    <property type="project" value="TreeGrafter"/>
</dbReference>
<dbReference type="Pfam" id="PF00106">
    <property type="entry name" value="adh_short"/>
    <property type="match status" value="1"/>
</dbReference>
<protein>
    <submittedName>
        <fullName evidence="4">Acetoin reductase</fullName>
    </submittedName>
</protein>
<organism evidence="4 5">
    <name type="scientific">Lineolata rhizophorae</name>
    <dbReference type="NCBI Taxonomy" id="578093"/>
    <lineage>
        <taxon>Eukaryota</taxon>
        <taxon>Fungi</taxon>
        <taxon>Dikarya</taxon>
        <taxon>Ascomycota</taxon>
        <taxon>Pezizomycotina</taxon>
        <taxon>Dothideomycetes</taxon>
        <taxon>Dothideomycetes incertae sedis</taxon>
        <taxon>Lineolatales</taxon>
        <taxon>Lineolataceae</taxon>
        <taxon>Lineolata</taxon>
    </lineage>
</organism>
<evidence type="ECO:0000256" key="1">
    <source>
        <dbReference type="ARBA" id="ARBA00006484"/>
    </source>
</evidence>
<name>A0A6A6NWH9_9PEZI</name>
<dbReference type="GO" id="GO:0048038">
    <property type="term" value="F:quinone binding"/>
    <property type="evidence" value="ECO:0007669"/>
    <property type="project" value="TreeGrafter"/>
</dbReference>
<dbReference type="PRINTS" id="PR00081">
    <property type="entry name" value="GDHRDH"/>
</dbReference>
<keyword evidence="5" id="KW-1185">Reference proteome</keyword>
<dbReference type="PANTHER" id="PTHR42760:SF121">
    <property type="entry name" value="3-OXOACYL-(ACYL-CARRIER-PROTEIN) REDUCTASE"/>
    <property type="match status" value="1"/>
</dbReference>
<dbReference type="PROSITE" id="PS00061">
    <property type="entry name" value="ADH_SHORT"/>
    <property type="match status" value="1"/>
</dbReference>
<dbReference type="PANTHER" id="PTHR42760">
    <property type="entry name" value="SHORT-CHAIN DEHYDROGENASES/REDUCTASES FAMILY MEMBER"/>
    <property type="match status" value="1"/>
</dbReference>
<evidence type="ECO:0000313" key="5">
    <source>
        <dbReference type="Proteomes" id="UP000799766"/>
    </source>
</evidence>
<evidence type="ECO:0000256" key="3">
    <source>
        <dbReference type="RuleBase" id="RU000363"/>
    </source>
</evidence>
<accession>A0A6A6NWH9</accession>
<dbReference type="GO" id="GO:0016616">
    <property type="term" value="F:oxidoreductase activity, acting on the CH-OH group of donors, NAD or NADP as acceptor"/>
    <property type="evidence" value="ECO:0007669"/>
    <property type="project" value="TreeGrafter"/>
</dbReference>
<dbReference type="PRINTS" id="PR00080">
    <property type="entry name" value="SDRFAMILY"/>
</dbReference>
<keyword evidence="2" id="KW-0521">NADP</keyword>
<reference evidence="4" key="1">
    <citation type="journal article" date="2020" name="Stud. Mycol.">
        <title>101 Dothideomycetes genomes: a test case for predicting lifestyles and emergence of pathogens.</title>
        <authorList>
            <person name="Haridas S."/>
            <person name="Albert R."/>
            <person name="Binder M."/>
            <person name="Bloem J."/>
            <person name="Labutti K."/>
            <person name="Salamov A."/>
            <person name="Andreopoulos B."/>
            <person name="Baker S."/>
            <person name="Barry K."/>
            <person name="Bills G."/>
            <person name="Bluhm B."/>
            <person name="Cannon C."/>
            <person name="Castanera R."/>
            <person name="Culley D."/>
            <person name="Daum C."/>
            <person name="Ezra D."/>
            <person name="Gonzalez J."/>
            <person name="Henrissat B."/>
            <person name="Kuo A."/>
            <person name="Liang C."/>
            <person name="Lipzen A."/>
            <person name="Lutzoni F."/>
            <person name="Magnuson J."/>
            <person name="Mondo S."/>
            <person name="Nolan M."/>
            <person name="Ohm R."/>
            <person name="Pangilinan J."/>
            <person name="Park H.-J."/>
            <person name="Ramirez L."/>
            <person name="Alfaro M."/>
            <person name="Sun H."/>
            <person name="Tritt A."/>
            <person name="Yoshinaga Y."/>
            <person name="Zwiers L.-H."/>
            <person name="Turgeon B."/>
            <person name="Goodwin S."/>
            <person name="Spatafora J."/>
            <person name="Crous P."/>
            <person name="Grigoriev I."/>
        </authorList>
    </citation>
    <scope>NUCLEOTIDE SEQUENCE</scope>
    <source>
        <strain evidence="4">ATCC 16933</strain>
    </source>
</reference>
<gene>
    <name evidence="4" type="ORF">BDY21DRAFT_347945</name>
</gene>
<evidence type="ECO:0000256" key="2">
    <source>
        <dbReference type="ARBA" id="ARBA00022857"/>
    </source>
</evidence>
<sequence length="302" mass="32170">MTARFLRSHISPAAALSRTSDVGVRRAACNAAPRAFSTSNRRDKTAIVTGASRGIGAAISRRLASDGYNLVLNDIPVQSSALDGIASEITSSNPGRKAVPFVGDVSMVGDVERLVQASVDEFGSLETMVANAGIAQVKHSLDLTKEDWQRMFDVNVMGVFNCYQQAAKQMIKQGSGGKLLGAASIVAFKPFPCLNNYSASKFAVRGLTQCMAMELAEYKITANAYAPGIVGTAMWDLIDEKLGERSGRPKGETIKKFSQELIALGRTSVPEDVAKLVSFLASDDSEYVTGQTMVVDGGIIMT</sequence>
<dbReference type="EMBL" id="MU001684">
    <property type="protein sequence ID" value="KAF2456120.1"/>
    <property type="molecule type" value="Genomic_DNA"/>
</dbReference>
<dbReference type="OrthoDB" id="498125at2759"/>
<proteinExistence type="inferred from homology"/>
<comment type="similarity">
    <text evidence="1 3">Belongs to the short-chain dehydrogenases/reductases (SDR) family.</text>
</comment>
<dbReference type="Gene3D" id="3.40.50.720">
    <property type="entry name" value="NAD(P)-binding Rossmann-like Domain"/>
    <property type="match status" value="1"/>
</dbReference>